<evidence type="ECO:0000259" key="3">
    <source>
        <dbReference type="PROSITE" id="PS51352"/>
    </source>
</evidence>
<gene>
    <name evidence="4" type="ORF">ENJ12_11380</name>
</gene>
<proteinExistence type="predicted"/>
<dbReference type="InterPro" id="IPR017937">
    <property type="entry name" value="Thioredoxin_CS"/>
</dbReference>
<dbReference type="PROSITE" id="PS51352">
    <property type="entry name" value="THIOREDOXIN_2"/>
    <property type="match status" value="1"/>
</dbReference>
<evidence type="ECO:0000256" key="1">
    <source>
        <dbReference type="ARBA" id="ARBA00023284"/>
    </source>
</evidence>
<dbReference type="PANTHER" id="PTHR32234">
    <property type="entry name" value="THIOL:DISULFIDE INTERCHANGE PROTEIN DSBD"/>
    <property type="match status" value="1"/>
</dbReference>
<evidence type="ECO:0000256" key="2">
    <source>
        <dbReference type="SAM" id="Phobius"/>
    </source>
</evidence>
<dbReference type="PROSITE" id="PS00194">
    <property type="entry name" value="THIOREDOXIN_1"/>
    <property type="match status" value="1"/>
</dbReference>
<dbReference type="SUPFAM" id="SSF52833">
    <property type="entry name" value="Thioredoxin-like"/>
    <property type="match status" value="1"/>
</dbReference>
<organism evidence="4">
    <name type="scientific">Thiolapillus brandeum</name>
    <dbReference type="NCBI Taxonomy" id="1076588"/>
    <lineage>
        <taxon>Bacteria</taxon>
        <taxon>Pseudomonadati</taxon>
        <taxon>Pseudomonadota</taxon>
        <taxon>Gammaproteobacteria</taxon>
        <taxon>Chromatiales</taxon>
        <taxon>Sedimenticolaceae</taxon>
        <taxon>Thiolapillus</taxon>
    </lineage>
</organism>
<feature type="non-terminal residue" evidence="4">
    <location>
        <position position="176"/>
    </location>
</feature>
<protein>
    <submittedName>
        <fullName evidence="4">DUF255 domain-containing protein</fullName>
    </submittedName>
</protein>
<name>A0A831RXA7_9GAMM</name>
<evidence type="ECO:0000313" key="4">
    <source>
        <dbReference type="EMBL" id="HEC07449.1"/>
    </source>
</evidence>
<sequence>MIYGCRKKGNCNFLYAGCVRKQRKGRSDCRAGCKCPVFSPALQIRLPVLQEVYSKKMNKMSVLKKAFLSLLFLPLLSMALADGSVPWKDWSDAAFDQAKAENKLVLVDLSAEWCAYCKKMDATTWQDAKVLAAIEQDYVPIQIVDEKALELAERYRQYGRPAVIIMDAEGKELMRK</sequence>
<reference evidence="4" key="1">
    <citation type="journal article" date="2020" name="mSystems">
        <title>Genome- and Community-Level Interaction Insights into Carbon Utilization and Element Cycling Functions of Hydrothermarchaeota in Hydrothermal Sediment.</title>
        <authorList>
            <person name="Zhou Z."/>
            <person name="Liu Y."/>
            <person name="Xu W."/>
            <person name="Pan J."/>
            <person name="Luo Z.H."/>
            <person name="Li M."/>
        </authorList>
    </citation>
    <scope>NUCLEOTIDE SEQUENCE [LARGE SCALE GENOMIC DNA]</scope>
    <source>
        <strain evidence="4">HyVt-458</strain>
    </source>
</reference>
<dbReference type="InterPro" id="IPR013766">
    <property type="entry name" value="Thioredoxin_domain"/>
</dbReference>
<keyword evidence="2" id="KW-0472">Membrane</keyword>
<dbReference type="Pfam" id="PF13899">
    <property type="entry name" value="Thioredoxin_7"/>
    <property type="match status" value="1"/>
</dbReference>
<feature type="domain" description="Thioredoxin" evidence="3">
    <location>
        <begin position="67"/>
        <end position="176"/>
    </location>
</feature>
<dbReference type="AlphaFoldDB" id="A0A831RXA7"/>
<keyword evidence="2" id="KW-0812">Transmembrane</keyword>
<dbReference type="PANTHER" id="PTHR32234:SF0">
    <property type="entry name" value="THIOL:DISULFIDE INTERCHANGE PROTEIN DSBD"/>
    <property type="match status" value="1"/>
</dbReference>
<keyword evidence="1" id="KW-0676">Redox-active center</keyword>
<comment type="caution">
    <text evidence="4">The sequence shown here is derived from an EMBL/GenBank/DDBJ whole genome shotgun (WGS) entry which is preliminary data.</text>
</comment>
<accession>A0A831RXA7</accession>
<dbReference type="InterPro" id="IPR036249">
    <property type="entry name" value="Thioredoxin-like_sf"/>
</dbReference>
<dbReference type="Gene3D" id="3.40.30.10">
    <property type="entry name" value="Glutaredoxin"/>
    <property type="match status" value="1"/>
</dbReference>
<keyword evidence="2" id="KW-1133">Transmembrane helix</keyword>
<dbReference type="GO" id="GO:0015035">
    <property type="term" value="F:protein-disulfide reductase activity"/>
    <property type="evidence" value="ECO:0007669"/>
    <property type="project" value="TreeGrafter"/>
</dbReference>
<dbReference type="Proteomes" id="UP000886339">
    <property type="component" value="Unassembled WGS sequence"/>
</dbReference>
<feature type="transmembrane region" description="Helical" evidence="2">
    <location>
        <begin position="62"/>
        <end position="81"/>
    </location>
</feature>
<dbReference type="GO" id="GO:0045454">
    <property type="term" value="P:cell redox homeostasis"/>
    <property type="evidence" value="ECO:0007669"/>
    <property type="project" value="TreeGrafter"/>
</dbReference>
<dbReference type="EMBL" id="DRLF01000394">
    <property type="protein sequence ID" value="HEC07449.1"/>
    <property type="molecule type" value="Genomic_DNA"/>
</dbReference>